<feature type="compositionally biased region" description="Basic residues" evidence="1">
    <location>
        <begin position="66"/>
        <end position="79"/>
    </location>
</feature>
<keyword evidence="3" id="KW-1185">Reference proteome</keyword>
<proteinExistence type="predicted"/>
<dbReference type="AlphaFoldDB" id="A0A1X6PAZ1"/>
<feature type="compositionally biased region" description="Low complexity" evidence="1">
    <location>
        <begin position="12"/>
        <end position="39"/>
    </location>
</feature>
<evidence type="ECO:0000313" key="3">
    <source>
        <dbReference type="Proteomes" id="UP000218209"/>
    </source>
</evidence>
<reference evidence="2 3" key="1">
    <citation type="submission" date="2017-03" db="EMBL/GenBank/DDBJ databases">
        <title>WGS assembly of Porphyra umbilicalis.</title>
        <authorList>
            <person name="Brawley S.H."/>
            <person name="Blouin N.A."/>
            <person name="Ficko-Blean E."/>
            <person name="Wheeler G.L."/>
            <person name="Lohr M."/>
            <person name="Goodson H.V."/>
            <person name="Jenkins J.W."/>
            <person name="Blaby-Haas C.E."/>
            <person name="Helliwell K.E."/>
            <person name="Chan C."/>
            <person name="Marriage T."/>
            <person name="Bhattacharya D."/>
            <person name="Klein A.S."/>
            <person name="Badis Y."/>
            <person name="Brodie J."/>
            <person name="Cao Y."/>
            <person name="Collen J."/>
            <person name="Dittami S.M."/>
            <person name="Gachon C.M."/>
            <person name="Green B.R."/>
            <person name="Karpowicz S."/>
            <person name="Kim J.W."/>
            <person name="Kudahl U."/>
            <person name="Lin S."/>
            <person name="Michel G."/>
            <person name="Mittag M."/>
            <person name="Olson B.J."/>
            <person name="Pangilinan J."/>
            <person name="Peng Y."/>
            <person name="Qiu H."/>
            <person name="Shu S."/>
            <person name="Singer J.T."/>
            <person name="Smith A.G."/>
            <person name="Sprecher B.N."/>
            <person name="Wagner V."/>
            <person name="Wang W."/>
            <person name="Wang Z.-Y."/>
            <person name="Yan J."/>
            <person name="Yarish C."/>
            <person name="Zoeuner-Riek S."/>
            <person name="Zhuang Y."/>
            <person name="Zou Y."/>
            <person name="Lindquist E.A."/>
            <person name="Grimwood J."/>
            <person name="Barry K."/>
            <person name="Rokhsar D.S."/>
            <person name="Schmutz J."/>
            <person name="Stiller J.W."/>
            <person name="Grossman A.R."/>
            <person name="Prochnik S.E."/>
        </authorList>
    </citation>
    <scope>NUCLEOTIDE SEQUENCE [LARGE SCALE GENOMIC DNA]</scope>
    <source>
        <strain evidence="2">4086291</strain>
    </source>
</reference>
<dbReference type="InterPro" id="IPR018790">
    <property type="entry name" value="DUF2358"/>
</dbReference>
<dbReference type="Proteomes" id="UP000218209">
    <property type="component" value="Unassembled WGS sequence"/>
</dbReference>
<name>A0A1X6PAZ1_PORUM</name>
<feature type="compositionally biased region" description="Pro residues" evidence="1">
    <location>
        <begin position="80"/>
        <end position="99"/>
    </location>
</feature>
<evidence type="ECO:0000313" key="2">
    <source>
        <dbReference type="EMBL" id="OSX78007.1"/>
    </source>
</evidence>
<feature type="compositionally biased region" description="Basic residues" evidence="1">
    <location>
        <begin position="40"/>
        <end position="57"/>
    </location>
</feature>
<dbReference type="PANTHER" id="PTHR31094">
    <property type="entry name" value="RIKEN CDNA 2310061I04 GENE"/>
    <property type="match status" value="1"/>
</dbReference>
<dbReference type="Pfam" id="PF10184">
    <property type="entry name" value="DUF2358"/>
    <property type="match status" value="1"/>
</dbReference>
<dbReference type="OrthoDB" id="44820at2759"/>
<dbReference type="PANTHER" id="PTHR31094:SF2">
    <property type="entry name" value="RIKEN CDNA 2310061I04 GENE"/>
    <property type="match status" value="1"/>
</dbReference>
<organism evidence="2 3">
    <name type="scientific">Porphyra umbilicalis</name>
    <name type="common">Purple laver</name>
    <name type="synonym">Red alga</name>
    <dbReference type="NCBI Taxonomy" id="2786"/>
    <lineage>
        <taxon>Eukaryota</taxon>
        <taxon>Rhodophyta</taxon>
        <taxon>Bangiophyceae</taxon>
        <taxon>Bangiales</taxon>
        <taxon>Bangiaceae</taxon>
        <taxon>Porphyra</taxon>
    </lineage>
</organism>
<dbReference type="EMBL" id="KV918823">
    <property type="protein sequence ID" value="OSX78007.1"/>
    <property type="molecule type" value="Genomic_DNA"/>
</dbReference>
<evidence type="ECO:0000256" key="1">
    <source>
        <dbReference type="SAM" id="MobiDB-lite"/>
    </source>
</evidence>
<accession>A0A1X6PAZ1</accession>
<gene>
    <name evidence="2" type="ORF">BU14_0126s0046</name>
</gene>
<feature type="region of interest" description="Disordered" evidence="1">
    <location>
        <begin position="1"/>
        <end position="100"/>
    </location>
</feature>
<sequence>MQSIYGSDQFNRHAATTPRPRRTVATPRRPLRAAAATPLRRPRRHPPRRPSRRRCRRGGSGPTAPRRLRPPTGGRRRPRAPPPSPPVSTPIGCGPPPPLTAAAAADADARAAAAAYAANLGSVIETLRSDYPQLLVRPPVGDIYTPDVAFVSAGLTTAGAGAYGALWWAVRSAARLLLVEGEVAVTSLYTDAAAGKVYVRWRLTGILRGGGTWAGSVDNAPWDRPGGVGGAGFDAVSWWGGAAAAGAPDRGRAASSGGGAPTPASGRRLVRDGMSVYTVGQAGLVVKHEVVGAAPTRSRFASAGDVVDLWGGCSRAGGLAAGASPAPARARVGGGMAD</sequence>
<protein>
    <submittedName>
        <fullName evidence="2">Uncharacterized protein</fullName>
    </submittedName>
</protein>
<feature type="region of interest" description="Disordered" evidence="1">
    <location>
        <begin position="247"/>
        <end position="267"/>
    </location>
</feature>